<dbReference type="InParanoid" id="A0A1Y5TZJ5"/>
<dbReference type="InterPro" id="IPR053714">
    <property type="entry name" value="Iso_Racemase_Enz_sf"/>
</dbReference>
<organism evidence="1 2">
    <name type="scientific">Oceanibacterium hippocampi</name>
    <dbReference type="NCBI Taxonomy" id="745714"/>
    <lineage>
        <taxon>Bacteria</taxon>
        <taxon>Pseudomonadati</taxon>
        <taxon>Pseudomonadota</taxon>
        <taxon>Alphaproteobacteria</taxon>
        <taxon>Sneathiellales</taxon>
        <taxon>Sneathiellaceae</taxon>
        <taxon>Oceanibacterium</taxon>
    </lineage>
</organism>
<gene>
    <name evidence="1" type="primary">maiA_2</name>
    <name evidence="1" type="ORF">OCH7691_03838</name>
</gene>
<dbReference type="Gene3D" id="3.40.50.12500">
    <property type="match status" value="1"/>
</dbReference>
<dbReference type="Pfam" id="PF17645">
    <property type="entry name" value="Amdase"/>
    <property type="match status" value="1"/>
</dbReference>
<dbReference type="EC" id="5.2.1.1" evidence="1"/>
<dbReference type="OrthoDB" id="9816064at2"/>
<dbReference type="RefSeq" id="WP_085885186.1">
    <property type="nucleotide sequence ID" value="NZ_FWFR01000004.1"/>
</dbReference>
<dbReference type="InterPro" id="IPR026286">
    <property type="entry name" value="MaiA/AMDase"/>
</dbReference>
<dbReference type="AlphaFoldDB" id="A0A1Y5TZJ5"/>
<dbReference type="Proteomes" id="UP000193200">
    <property type="component" value="Unassembled WGS sequence"/>
</dbReference>
<sequence length="256" mass="27201">MNLSDTLGHRAKIGIIVPSTNTVVQPELDDMRPVGVTNHVARMAIANTPLRSNADFEALVAALLKSQDAAIESVMSCAPDHLVLGLSTETFWDGADAGRRATDSLRAALGVGVSAAADALVDLLHESGLRRIAILTPYQPVGDDRTTGFFTQSGFDVVRTVGLRCGSPVETAMVPRRQLIAALHELADAKPEAIVQVGTNLPMAGLAREACDWLGLPVLVANTVLYRHALKALGLLEADNFRNMFMGWTAPGAGER</sequence>
<protein>
    <submittedName>
        <fullName evidence="1">Maleate isomerase</fullName>
        <ecNumber evidence="1">5.2.1.1</ecNumber>
    </submittedName>
</protein>
<keyword evidence="1" id="KW-0413">Isomerase</keyword>
<name>A0A1Y5TZJ5_9PROT</name>
<dbReference type="GO" id="GO:0050076">
    <property type="term" value="F:maleate isomerase activity"/>
    <property type="evidence" value="ECO:0007669"/>
    <property type="project" value="UniProtKB-EC"/>
</dbReference>
<evidence type="ECO:0000313" key="1">
    <source>
        <dbReference type="EMBL" id="SLN75336.1"/>
    </source>
</evidence>
<proteinExistence type="predicted"/>
<evidence type="ECO:0000313" key="2">
    <source>
        <dbReference type="Proteomes" id="UP000193200"/>
    </source>
</evidence>
<reference evidence="1 2" key="1">
    <citation type="submission" date="2017-03" db="EMBL/GenBank/DDBJ databases">
        <authorList>
            <person name="Afonso C.L."/>
            <person name="Miller P.J."/>
            <person name="Scott M.A."/>
            <person name="Spackman E."/>
            <person name="Goraichik I."/>
            <person name="Dimitrov K.M."/>
            <person name="Suarez D.L."/>
            <person name="Swayne D.E."/>
        </authorList>
    </citation>
    <scope>NUCLEOTIDE SEQUENCE [LARGE SCALE GENOMIC DNA]</scope>
    <source>
        <strain evidence="1 2">CECT 7691</strain>
    </source>
</reference>
<dbReference type="PANTHER" id="PTHR40267:SF1">
    <property type="entry name" value="BLR3294 PROTEIN"/>
    <property type="match status" value="1"/>
</dbReference>
<dbReference type="SUPFAM" id="SSF53822">
    <property type="entry name" value="Periplasmic binding protein-like I"/>
    <property type="match status" value="1"/>
</dbReference>
<dbReference type="PANTHER" id="PTHR40267">
    <property type="entry name" value="BLR3294 PROTEIN"/>
    <property type="match status" value="1"/>
</dbReference>
<dbReference type="PIRSF" id="PIRSF015736">
    <property type="entry name" value="MI"/>
    <property type="match status" value="1"/>
</dbReference>
<accession>A0A1Y5TZJ5</accession>
<dbReference type="InterPro" id="IPR028082">
    <property type="entry name" value="Peripla_BP_I"/>
</dbReference>
<dbReference type="EMBL" id="FWFR01000004">
    <property type="protein sequence ID" value="SLN75336.1"/>
    <property type="molecule type" value="Genomic_DNA"/>
</dbReference>
<keyword evidence="2" id="KW-1185">Reference proteome</keyword>